<feature type="transmembrane region" description="Helical" evidence="4">
    <location>
        <begin position="246"/>
        <end position="271"/>
    </location>
</feature>
<keyword evidence="7" id="KW-1185">Reference proteome</keyword>
<dbReference type="EMBL" id="QPJY01000001">
    <property type="protein sequence ID" value="RCX33460.1"/>
    <property type="molecule type" value="Genomic_DNA"/>
</dbReference>
<keyword evidence="4" id="KW-0812">Transmembrane</keyword>
<keyword evidence="2" id="KW-0328">Glycosyltransferase</keyword>
<dbReference type="Proteomes" id="UP000252707">
    <property type="component" value="Unassembled WGS sequence"/>
</dbReference>
<dbReference type="OrthoDB" id="9771846at2"/>
<dbReference type="InterPro" id="IPR029044">
    <property type="entry name" value="Nucleotide-diphossugar_trans"/>
</dbReference>
<dbReference type="AlphaFoldDB" id="A0A369CHA6"/>
<proteinExistence type="inferred from homology"/>
<evidence type="ECO:0000256" key="2">
    <source>
        <dbReference type="ARBA" id="ARBA00022676"/>
    </source>
</evidence>
<name>A0A369CHA6_9GAMM</name>
<feature type="domain" description="Glycosyltransferase 2-like" evidence="5">
    <location>
        <begin position="10"/>
        <end position="117"/>
    </location>
</feature>
<dbReference type="Gene3D" id="3.90.550.10">
    <property type="entry name" value="Spore Coat Polysaccharide Biosynthesis Protein SpsA, Chain A"/>
    <property type="match status" value="1"/>
</dbReference>
<protein>
    <submittedName>
        <fullName evidence="6">GT2 family glycosyltransferase</fullName>
    </submittedName>
</protein>
<dbReference type="PANTHER" id="PTHR43179:SF12">
    <property type="entry name" value="GALACTOFURANOSYLTRANSFERASE GLFT2"/>
    <property type="match status" value="1"/>
</dbReference>
<evidence type="ECO:0000313" key="6">
    <source>
        <dbReference type="EMBL" id="RCX33460.1"/>
    </source>
</evidence>
<reference evidence="6 7" key="1">
    <citation type="submission" date="2018-07" db="EMBL/GenBank/DDBJ databases">
        <title>Genomic Encyclopedia of Type Strains, Phase IV (KMG-IV): sequencing the most valuable type-strain genomes for metagenomic binning, comparative biology and taxonomic classification.</title>
        <authorList>
            <person name="Goeker M."/>
        </authorList>
    </citation>
    <scope>NUCLEOTIDE SEQUENCE [LARGE SCALE GENOMIC DNA]</scope>
    <source>
        <strain evidence="6 7">DSM 26407</strain>
    </source>
</reference>
<keyword evidence="4" id="KW-1133">Transmembrane helix</keyword>
<keyword evidence="3 6" id="KW-0808">Transferase</keyword>
<organism evidence="6 7">
    <name type="scientific">Thioalbus denitrificans</name>
    <dbReference type="NCBI Taxonomy" id="547122"/>
    <lineage>
        <taxon>Bacteria</taxon>
        <taxon>Pseudomonadati</taxon>
        <taxon>Pseudomonadota</taxon>
        <taxon>Gammaproteobacteria</taxon>
        <taxon>Chromatiales</taxon>
        <taxon>Ectothiorhodospiraceae</taxon>
        <taxon>Thioalbus</taxon>
    </lineage>
</organism>
<keyword evidence="4" id="KW-0472">Membrane</keyword>
<evidence type="ECO:0000313" key="7">
    <source>
        <dbReference type="Proteomes" id="UP000252707"/>
    </source>
</evidence>
<dbReference type="InterPro" id="IPR001173">
    <property type="entry name" value="Glyco_trans_2-like"/>
</dbReference>
<dbReference type="GO" id="GO:0016757">
    <property type="term" value="F:glycosyltransferase activity"/>
    <property type="evidence" value="ECO:0007669"/>
    <property type="project" value="UniProtKB-KW"/>
</dbReference>
<evidence type="ECO:0000256" key="4">
    <source>
        <dbReference type="SAM" id="Phobius"/>
    </source>
</evidence>
<sequence>MNGQVHPLCSICIANYNGEHVLSDCIDSLLTQTGGIPVEIIIHDDASTDRSLALLRERYPVDMYPNIRVIESQENVGFCISNNRMVETARGKYVLLLNNDAALAPDALITLLTASQAQSPEGILTLPQRDWESYDVVDRGCLLDPFYNPVPNIDPARRDVAMVIGACMWLPRLLWKELGGFPDWFESIAEDMYLCCRARLAGYPVQTTAGSYYRHRQGASFGGGRASDNGLSTTYRRRRLSERNKTFVMVLCSPLLRLCLILPLHLILLAIEGASLTLFKRNAKLFIVIYWNVFQSLFMQARHLHGERHKIHRLRRITPRVYGNVFIIFPRKLKLLLHYGLPEIR</sequence>
<evidence type="ECO:0000256" key="3">
    <source>
        <dbReference type="ARBA" id="ARBA00022679"/>
    </source>
</evidence>
<evidence type="ECO:0000256" key="1">
    <source>
        <dbReference type="ARBA" id="ARBA00006739"/>
    </source>
</evidence>
<accession>A0A369CHA6</accession>
<dbReference type="PANTHER" id="PTHR43179">
    <property type="entry name" value="RHAMNOSYLTRANSFERASE WBBL"/>
    <property type="match status" value="1"/>
</dbReference>
<dbReference type="RefSeq" id="WP_114278295.1">
    <property type="nucleotide sequence ID" value="NZ_QPJY01000001.1"/>
</dbReference>
<comment type="similarity">
    <text evidence="1">Belongs to the glycosyltransferase 2 family.</text>
</comment>
<gene>
    <name evidence="6" type="ORF">DFQ59_101763</name>
</gene>
<dbReference type="Pfam" id="PF00535">
    <property type="entry name" value="Glycos_transf_2"/>
    <property type="match status" value="1"/>
</dbReference>
<dbReference type="SUPFAM" id="SSF53448">
    <property type="entry name" value="Nucleotide-diphospho-sugar transferases"/>
    <property type="match status" value="1"/>
</dbReference>
<evidence type="ECO:0000259" key="5">
    <source>
        <dbReference type="Pfam" id="PF00535"/>
    </source>
</evidence>
<comment type="caution">
    <text evidence="6">The sequence shown here is derived from an EMBL/GenBank/DDBJ whole genome shotgun (WGS) entry which is preliminary data.</text>
</comment>